<evidence type="ECO:0000256" key="4">
    <source>
        <dbReference type="ARBA" id="ARBA00023004"/>
    </source>
</evidence>
<accession>A0A098M9R1</accession>
<dbReference type="InterPro" id="IPR036188">
    <property type="entry name" value="FAD/NAD-bd_sf"/>
</dbReference>
<dbReference type="PANTHER" id="PTHR43498:SF1">
    <property type="entry name" value="COB--COM HETERODISULFIDE REDUCTASE IRON-SULFUR SUBUNIT A"/>
    <property type="match status" value="1"/>
</dbReference>
<protein>
    <recommendedName>
        <fullName evidence="8">FAD-dependent oxidoreductase</fullName>
    </recommendedName>
</protein>
<keyword evidence="1" id="KW-0004">4Fe-4S</keyword>
<dbReference type="eggNOG" id="COG1413">
    <property type="taxonomic scope" value="Bacteria"/>
</dbReference>
<evidence type="ECO:0000313" key="7">
    <source>
        <dbReference type="Proteomes" id="UP000029734"/>
    </source>
</evidence>
<sequence length="631" mass="70566">MYIREKKAGVRVSSPASAAFGDHYDVIVIGLGTAGSMAAITAARRGLKVLGIERLNSMGGTGTIGGVVGYYYGNRGGIFEEIDSQVISYQKQEDFVRFQGVHGEIKNWVLDSNAVQAGVEIRYESFVIGVYLDGTSVKGVRWVSPEGIHDTSAKVVIDCTGNAEVAELAGVAFDMGRELDGKCQPFSNVLMKSYPNGSVGNFYTDSGYIDIDDPDSVNQAIFESNLLGTHLQECYNEESVVLKVCPLLGLRETRRIVGEDQVTFGDVLADHLTREPIFFGFSNLDNHGKDMAFESDNQQDWLVAASLFGPNMNVPIPKGTLIPKGYDGILVAGRCLSVDHDIASAIRQKRDMQKSGEAAASMAYLSIHQNVQLKKVPYGLLRAMLEESKCLRAVERTEIREITPQEDHEQAPIPATKWLTDTQAIREALNTDKPGIAIWSAKRLGEPIAYALEEWMNQQEHPLLRKNSALALGLMGRTKCVPVLREIVYARDLYLPRTSRKYNQPHLFAAIYLLGRLKDTEIMPELLRFIREDTFMETLETDSSNDEFIYDRKELYFQFFSFSMMAAFRIAEAHPEWRQQLAEVMGSRLADPGLELIITLKTHIREANGFLKKKMNARVESIYNRLISNWS</sequence>
<dbReference type="GO" id="GO:0046872">
    <property type="term" value="F:metal ion binding"/>
    <property type="evidence" value="ECO:0007669"/>
    <property type="project" value="UniProtKB-KW"/>
</dbReference>
<reference evidence="6 7" key="2">
    <citation type="submission" date="2014-10" db="EMBL/GenBank/DDBJ databases">
        <title>Comparative genomics of the Paenibacillus odorifer group.</title>
        <authorList>
            <person name="Tsai Y.-C."/>
            <person name="Martin N."/>
            <person name="Korlach J."/>
            <person name="Wiedmann M."/>
        </authorList>
    </citation>
    <scope>NUCLEOTIDE SEQUENCE [LARGE SCALE GENOMIC DNA]</scope>
    <source>
        <strain evidence="6 7">DSM 18334</strain>
    </source>
</reference>
<dbReference type="STRING" id="268407.PWYN_04965"/>
<keyword evidence="4" id="KW-0408">Iron</keyword>
<evidence type="ECO:0000256" key="5">
    <source>
        <dbReference type="ARBA" id="ARBA00023014"/>
    </source>
</evidence>
<name>A0A098M9R1_9BACL</name>
<dbReference type="PANTHER" id="PTHR43498">
    <property type="entry name" value="FERREDOXIN:COB-COM HETERODISULFIDE REDUCTASE SUBUNIT A"/>
    <property type="match status" value="1"/>
</dbReference>
<reference evidence="6 7" key="1">
    <citation type="submission" date="2014-08" db="EMBL/GenBank/DDBJ databases">
        <authorList>
            <person name="den Bakker H.C."/>
        </authorList>
    </citation>
    <scope>NUCLEOTIDE SEQUENCE [LARGE SCALE GENOMIC DNA]</scope>
    <source>
        <strain evidence="6 7">DSM 18334</strain>
    </source>
</reference>
<comment type="caution">
    <text evidence="6">The sequence shown here is derived from an EMBL/GenBank/DDBJ whole genome shotgun (WGS) entry which is preliminary data.</text>
</comment>
<dbReference type="Proteomes" id="UP000029734">
    <property type="component" value="Unassembled WGS sequence"/>
</dbReference>
<keyword evidence="2" id="KW-0479">Metal-binding</keyword>
<dbReference type="Gene3D" id="3.50.50.60">
    <property type="entry name" value="FAD/NAD(P)-binding domain"/>
    <property type="match status" value="1"/>
</dbReference>
<proteinExistence type="predicted"/>
<keyword evidence="7" id="KW-1185">Reference proteome</keyword>
<evidence type="ECO:0008006" key="8">
    <source>
        <dbReference type="Google" id="ProtNLM"/>
    </source>
</evidence>
<evidence type="ECO:0000256" key="1">
    <source>
        <dbReference type="ARBA" id="ARBA00022485"/>
    </source>
</evidence>
<evidence type="ECO:0000256" key="2">
    <source>
        <dbReference type="ARBA" id="ARBA00022723"/>
    </source>
</evidence>
<organism evidence="6 7">
    <name type="scientific">Paenibacillus wynnii</name>
    <dbReference type="NCBI Taxonomy" id="268407"/>
    <lineage>
        <taxon>Bacteria</taxon>
        <taxon>Bacillati</taxon>
        <taxon>Bacillota</taxon>
        <taxon>Bacilli</taxon>
        <taxon>Bacillales</taxon>
        <taxon>Paenibacillaceae</taxon>
        <taxon>Paenibacillus</taxon>
    </lineage>
</organism>
<dbReference type="eggNOG" id="COG0644">
    <property type="taxonomic scope" value="Bacteria"/>
</dbReference>
<dbReference type="RefSeq" id="WP_036649044.1">
    <property type="nucleotide sequence ID" value="NZ_JQCR01000002.1"/>
</dbReference>
<keyword evidence="3" id="KW-0560">Oxidoreductase</keyword>
<gene>
    <name evidence="6" type="ORF">PWYN_04965</name>
</gene>
<dbReference type="AlphaFoldDB" id="A0A098M9R1"/>
<dbReference type="Pfam" id="PF12831">
    <property type="entry name" value="FAD_oxidored"/>
    <property type="match status" value="2"/>
</dbReference>
<evidence type="ECO:0000313" key="6">
    <source>
        <dbReference type="EMBL" id="KGE18791.1"/>
    </source>
</evidence>
<dbReference type="EMBL" id="JQCR01000002">
    <property type="protein sequence ID" value="KGE18791.1"/>
    <property type="molecule type" value="Genomic_DNA"/>
</dbReference>
<dbReference type="GO" id="GO:0051539">
    <property type="term" value="F:4 iron, 4 sulfur cluster binding"/>
    <property type="evidence" value="ECO:0007669"/>
    <property type="project" value="UniProtKB-KW"/>
</dbReference>
<dbReference type="OrthoDB" id="2493700at2"/>
<dbReference type="SUPFAM" id="SSF51905">
    <property type="entry name" value="FAD/NAD(P)-binding domain"/>
    <property type="match status" value="1"/>
</dbReference>
<evidence type="ECO:0000256" key="3">
    <source>
        <dbReference type="ARBA" id="ARBA00023002"/>
    </source>
</evidence>
<keyword evidence="5" id="KW-0411">Iron-sulfur</keyword>
<dbReference type="GO" id="GO:0016491">
    <property type="term" value="F:oxidoreductase activity"/>
    <property type="evidence" value="ECO:0007669"/>
    <property type="project" value="UniProtKB-KW"/>
</dbReference>
<dbReference type="InterPro" id="IPR039650">
    <property type="entry name" value="HdrA-like"/>
</dbReference>